<proteinExistence type="predicted"/>
<protein>
    <submittedName>
        <fullName evidence="1">Anti-restriction nuclease</fullName>
    </submittedName>
</protein>
<evidence type="ECO:0000313" key="2">
    <source>
        <dbReference type="Proteomes" id="UP001223579"/>
    </source>
</evidence>
<dbReference type="Pfam" id="PF26092">
    <property type="entry name" value="T4_Y16D"/>
    <property type="match status" value="1"/>
</dbReference>
<name>A0AAF0ANR7_9CAUD</name>
<organism evidence="1 2">
    <name type="scientific">Escherichia phage A73</name>
    <dbReference type="NCBI Taxonomy" id="3003819"/>
    <lineage>
        <taxon>Viruses</taxon>
        <taxon>Duplodnaviria</taxon>
        <taxon>Heunggongvirae</taxon>
        <taxon>Uroviricota</taxon>
        <taxon>Caudoviricetes</taxon>
        <taxon>Vequintavirinae</taxon>
        <taxon>Septuagintavirus</taxon>
        <taxon>Septuagintavirus A73</taxon>
    </lineage>
</organism>
<dbReference type="InterPro" id="IPR058630">
    <property type="entry name" value="T4_Y16D"/>
</dbReference>
<sequence length="154" mass="17751">MKTFKERLELLDKALSRETPESLFEKLQSYGNADYSFEDMMDDIPEICWQTCHWNNDQKVQRTIVCAANRFKLKDGGTIVIPGARHYSKDMAEVLDVVGPQLVSQQVCGDDQGFIDQYSNYWTREEAMVIATYAGQVRIERGGSEKELYSEDLY</sequence>
<keyword evidence="2" id="KW-1185">Reference proteome</keyword>
<accession>A0AAF0ANR7</accession>
<evidence type="ECO:0000313" key="1">
    <source>
        <dbReference type="EMBL" id="WBF77770.1"/>
    </source>
</evidence>
<dbReference type="EMBL" id="OP778609">
    <property type="protein sequence ID" value="WBF77770.1"/>
    <property type="molecule type" value="Genomic_DNA"/>
</dbReference>
<gene>
    <name evidence="1" type="ORF">A73_184</name>
</gene>
<reference evidence="1 2" key="1">
    <citation type="submission" date="2022-11" db="EMBL/GenBank/DDBJ databases">
        <authorList>
            <person name="Cortes-Martin A."/>
            <person name="Buttimer C.T.H."/>
            <person name="Hill C."/>
        </authorList>
    </citation>
    <scope>NUCLEOTIDE SEQUENCE [LARGE SCALE GENOMIC DNA]</scope>
</reference>
<dbReference type="Proteomes" id="UP001223579">
    <property type="component" value="Segment"/>
</dbReference>